<dbReference type="Proteomes" id="UP000051922">
    <property type="component" value="Unassembled WGS sequence"/>
</dbReference>
<evidence type="ECO:0000256" key="1">
    <source>
        <dbReference type="SAM" id="Phobius"/>
    </source>
</evidence>
<proteinExistence type="predicted"/>
<feature type="transmembrane region" description="Helical" evidence="1">
    <location>
        <begin position="20"/>
        <end position="42"/>
    </location>
</feature>
<dbReference type="STRING" id="1423783.FC50_GL002281"/>
<comment type="caution">
    <text evidence="2">The sequence shown here is derived from an EMBL/GenBank/DDBJ whole genome shotgun (WGS) entry which is preliminary data.</text>
</comment>
<keyword evidence="1" id="KW-0812">Transmembrane</keyword>
<dbReference type="PATRIC" id="fig|1423783.4.peg.2334"/>
<keyword evidence="1" id="KW-0472">Membrane</keyword>
<organism evidence="2 3">
    <name type="scientific">Lacticaseibacillus pantheris DSM 15945 = JCM 12539 = NBRC 106106</name>
    <dbReference type="NCBI Taxonomy" id="1423783"/>
    <lineage>
        <taxon>Bacteria</taxon>
        <taxon>Bacillati</taxon>
        <taxon>Bacillota</taxon>
        <taxon>Bacilli</taxon>
        <taxon>Lactobacillales</taxon>
        <taxon>Lactobacillaceae</taxon>
        <taxon>Lacticaseibacillus</taxon>
    </lineage>
</organism>
<gene>
    <name evidence="2" type="ORF">FC50_GL002281</name>
</gene>
<evidence type="ECO:0000313" key="3">
    <source>
        <dbReference type="Proteomes" id="UP000051922"/>
    </source>
</evidence>
<sequence>MSGSKFSDFGGTDMSKNHDVTNILTVLMLALVSGWCIHANAVGVNEAFQSAKSIANLSARGPVSAEDIAGTRNKVDTIGLWNSTGPVRRQSVRARGQLLIAEQNNQLRGFVIDIVHFNQVPLSAGRYAVAIRQWHYLAVAQQSRLQMAMSLNQLHLQQTALNKLRRLFSDQDYLQRARRVTLADWQAAKRSIKNIHSAKFLHFYNQRLPSARAWINTETSPSRS</sequence>
<keyword evidence="1" id="KW-1133">Transmembrane helix</keyword>
<evidence type="ECO:0000313" key="2">
    <source>
        <dbReference type="EMBL" id="KRL87564.1"/>
    </source>
</evidence>
<keyword evidence="3" id="KW-1185">Reference proteome</keyword>
<dbReference type="EMBL" id="AZFJ01000018">
    <property type="protein sequence ID" value="KRL87564.1"/>
    <property type="molecule type" value="Genomic_DNA"/>
</dbReference>
<dbReference type="AlphaFoldDB" id="A0A0R1U2K2"/>
<reference evidence="2 3" key="1">
    <citation type="journal article" date="2015" name="Genome Announc.">
        <title>Expanding the biotechnology potential of lactobacilli through comparative genomics of 213 strains and associated genera.</title>
        <authorList>
            <person name="Sun Z."/>
            <person name="Harris H.M."/>
            <person name="McCann A."/>
            <person name="Guo C."/>
            <person name="Argimon S."/>
            <person name="Zhang W."/>
            <person name="Yang X."/>
            <person name="Jeffery I.B."/>
            <person name="Cooney J.C."/>
            <person name="Kagawa T.F."/>
            <person name="Liu W."/>
            <person name="Song Y."/>
            <person name="Salvetti E."/>
            <person name="Wrobel A."/>
            <person name="Rasinkangas P."/>
            <person name="Parkhill J."/>
            <person name="Rea M.C."/>
            <person name="O'Sullivan O."/>
            <person name="Ritari J."/>
            <person name="Douillard F.P."/>
            <person name="Paul Ross R."/>
            <person name="Yang R."/>
            <person name="Briner A.E."/>
            <person name="Felis G.E."/>
            <person name="de Vos W.M."/>
            <person name="Barrangou R."/>
            <person name="Klaenhammer T.R."/>
            <person name="Caufield P.W."/>
            <person name="Cui Y."/>
            <person name="Zhang H."/>
            <person name="O'Toole P.W."/>
        </authorList>
    </citation>
    <scope>NUCLEOTIDE SEQUENCE [LARGE SCALE GENOMIC DNA]</scope>
    <source>
        <strain evidence="2 3">DSM 15945</strain>
    </source>
</reference>
<name>A0A0R1U2K2_9LACO</name>
<accession>A0A0R1U2K2</accession>
<protein>
    <submittedName>
        <fullName evidence="2">Uncharacterized protein</fullName>
    </submittedName>
</protein>